<feature type="region of interest" description="Disordered" evidence="1">
    <location>
        <begin position="76"/>
        <end position="95"/>
    </location>
</feature>
<dbReference type="AlphaFoldDB" id="A0A6G0SD65"/>
<name>A0A6G0SD65_9STRA</name>
<evidence type="ECO:0000313" key="3">
    <source>
        <dbReference type="Proteomes" id="UP000486351"/>
    </source>
</evidence>
<evidence type="ECO:0000256" key="1">
    <source>
        <dbReference type="SAM" id="MobiDB-lite"/>
    </source>
</evidence>
<reference evidence="2 3" key="1">
    <citation type="submission" date="2018-09" db="EMBL/GenBank/DDBJ databases">
        <title>Genomic investigation of the strawberry pathogen Phytophthora fragariae indicates pathogenicity is determined by transcriptional variation in three key races.</title>
        <authorList>
            <person name="Adams T.M."/>
            <person name="Armitage A.D."/>
            <person name="Sobczyk M.K."/>
            <person name="Bates H.J."/>
            <person name="Dunwell J.M."/>
            <person name="Nellist C.F."/>
            <person name="Harrison R.J."/>
        </authorList>
    </citation>
    <scope>NUCLEOTIDE SEQUENCE [LARGE SCALE GENOMIC DNA]</scope>
    <source>
        <strain evidence="2 3">NOV-77</strain>
    </source>
</reference>
<dbReference type="Proteomes" id="UP000486351">
    <property type="component" value="Unassembled WGS sequence"/>
</dbReference>
<dbReference type="EMBL" id="QXFY01000121">
    <property type="protein sequence ID" value="KAE9356033.1"/>
    <property type="molecule type" value="Genomic_DNA"/>
</dbReference>
<protein>
    <submittedName>
        <fullName evidence="2">Uncharacterized protein</fullName>
    </submittedName>
</protein>
<accession>A0A6G0SD65</accession>
<evidence type="ECO:0000313" key="2">
    <source>
        <dbReference type="EMBL" id="KAE9356033.1"/>
    </source>
</evidence>
<comment type="caution">
    <text evidence="2">The sequence shown here is derived from an EMBL/GenBank/DDBJ whole genome shotgun (WGS) entry which is preliminary data.</text>
</comment>
<sequence length="215" mass="24584">MLKHASFPNSHRRGQVAARYARRRCGQLPPKRAELAPCYLVDKRAGDKAAKCLPSNQLVWPLQKWAMPITDADQQLDSKPRIHPCPSDNKSPHRRTDTAIVNSTSLCSSQPAGLLHRPTTPLNCEKKLESGTRKSTGPLSVVMQRHAVQPTSHLSCSYAPCEFVVALHGPTASRLPRGQYNYGYTVHYKYKIKYQHKYEYTYKYHYQFKCWSTPW</sequence>
<gene>
    <name evidence="2" type="ORF">PF008_g3800</name>
</gene>
<organism evidence="2 3">
    <name type="scientific">Phytophthora fragariae</name>
    <dbReference type="NCBI Taxonomy" id="53985"/>
    <lineage>
        <taxon>Eukaryota</taxon>
        <taxon>Sar</taxon>
        <taxon>Stramenopiles</taxon>
        <taxon>Oomycota</taxon>
        <taxon>Peronosporomycetes</taxon>
        <taxon>Peronosporales</taxon>
        <taxon>Peronosporaceae</taxon>
        <taxon>Phytophthora</taxon>
    </lineage>
</organism>
<proteinExistence type="predicted"/>